<evidence type="ECO:0000313" key="11">
    <source>
        <dbReference type="EMBL" id="CAF3332483.1"/>
    </source>
</evidence>
<dbReference type="InterPro" id="IPR029044">
    <property type="entry name" value="Nucleotide-diphossugar_trans"/>
</dbReference>
<dbReference type="PROSITE" id="PS51363">
    <property type="entry name" value="W2"/>
    <property type="match status" value="1"/>
</dbReference>
<dbReference type="EMBL" id="CAJNYT010001833">
    <property type="protein sequence ID" value="CAF3432214.1"/>
    <property type="molecule type" value="Genomic_DNA"/>
</dbReference>
<dbReference type="GO" id="GO:0005851">
    <property type="term" value="C:eukaryotic translation initiation factor 2B complex"/>
    <property type="evidence" value="ECO:0007669"/>
    <property type="project" value="TreeGrafter"/>
</dbReference>
<dbReference type="PANTHER" id="PTHR45887:SF1">
    <property type="entry name" value="TRANSLATION INITIATION FACTOR EIF-2B SUBUNIT EPSILON"/>
    <property type="match status" value="1"/>
</dbReference>
<dbReference type="Proteomes" id="UP000663862">
    <property type="component" value="Unassembled WGS sequence"/>
</dbReference>
<dbReference type="EMBL" id="CAJOBR010002423">
    <property type="protein sequence ID" value="CAF4680836.1"/>
    <property type="molecule type" value="Genomic_DNA"/>
</dbReference>
<dbReference type="InterPro" id="IPR016024">
    <property type="entry name" value="ARM-type_fold"/>
</dbReference>
<evidence type="ECO:0000313" key="20">
    <source>
        <dbReference type="Proteomes" id="UP000663873"/>
    </source>
</evidence>
<reference evidence="11" key="1">
    <citation type="submission" date="2021-02" db="EMBL/GenBank/DDBJ databases">
        <authorList>
            <person name="Nowell W R."/>
        </authorList>
    </citation>
    <scope>NUCLEOTIDE SEQUENCE</scope>
</reference>
<comment type="similarity">
    <text evidence="2">Belongs to the eIF-2B gamma/epsilon subunits family.</text>
</comment>
<feature type="domain" description="W2" evidence="8">
    <location>
        <begin position="638"/>
        <end position="822"/>
    </location>
</feature>
<dbReference type="Proteomes" id="UP000663825">
    <property type="component" value="Unassembled WGS sequence"/>
</dbReference>
<feature type="region of interest" description="Disordered" evidence="7">
    <location>
        <begin position="543"/>
        <end position="564"/>
    </location>
</feature>
<gene>
    <name evidence="11" type="ORF">FME351_LOCUS2725</name>
    <name evidence="12" type="ORF">GRG538_LOCUS12762</name>
    <name evidence="15" type="ORF">HFQ381_LOCUS24725</name>
    <name evidence="13" type="ORF">KIK155_LOCUS14267</name>
    <name evidence="10" type="ORF">LUA448_LOCUS2472</name>
    <name evidence="18" type="ORF">QYT958_LOCUS16612</name>
    <name evidence="9" type="ORF">TIS948_LOCUS4955</name>
    <name evidence="17" type="ORF">TOA249_LOCUS7141</name>
    <name evidence="16" type="ORF">TSG867_LOCUS22292</name>
    <name evidence="14" type="ORF">UJA718_LOCUS19921</name>
</gene>
<comment type="subunit">
    <text evidence="6">Component of the translation initiation factor 2B (eIF2B) complex which is a heterodecamer of two sets of five different subunits: alpha, beta, gamma, delta and epsilon. Subunits alpha, beta and delta comprise a regulatory subcomplex and subunits epsilon and gamma comprise a catalytic subcomplex. Within the complex, the hexameric regulatory complex resides at the center, with the two heterodimeric catalytic subcomplexes bound on opposite sides.</text>
</comment>
<evidence type="ECO:0000256" key="4">
    <source>
        <dbReference type="ARBA" id="ARBA00044144"/>
    </source>
</evidence>
<dbReference type="Gene3D" id="3.90.550.10">
    <property type="entry name" value="Spore Coat Polysaccharide Biosynthesis Protein SpsA, Chain A"/>
    <property type="match status" value="1"/>
</dbReference>
<evidence type="ECO:0000259" key="8">
    <source>
        <dbReference type="PROSITE" id="PS51363"/>
    </source>
</evidence>
<dbReference type="InterPro" id="IPR051956">
    <property type="entry name" value="eIF2B_epsilon"/>
</dbReference>
<dbReference type="SUPFAM" id="SSF53448">
    <property type="entry name" value="Nucleotide-diphospho-sugar transferases"/>
    <property type="match status" value="1"/>
</dbReference>
<keyword evidence="3" id="KW-0963">Cytoplasm</keyword>
<evidence type="ECO:0000256" key="7">
    <source>
        <dbReference type="SAM" id="MobiDB-lite"/>
    </source>
</evidence>
<feature type="region of interest" description="Disordered" evidence="7">
    <location>
        <begin position="476"/>
        <end position="521"/>
    </location>
</feature>
<feature type="compositionally biased region" description="Polar residues" evidence="7">
    <location>
        <begin position="599"/>
        <end position="615"/>
    </location>
</feature>
<dbReference type="SUPFAM" id="SSF48371">
    <property type="entry name" value="ARM repeat"/>
    <property type="match status" value="1"/>
</dbReference>
<dbReference type="InterPro" id="IPR044123">
    <property type="entry name" value="W2_eIF2B_epsilon"/>
</dbReference>
<evidence type="ECO:0000313" key="19">
    <source>
        <dbReference type="Proteomes" id="UP000663869"/>
    </source>
</evidence>
<dbReference type="GO" id="GO:0005085">
    <property type="term" value="F:guanyl-nucleotide exchange factor activity"/>
    <property type="evidence" value="ECO:0007669"/>
    <property type="project" value="InterPro"/>
</dbReference>
<evidence type="ECO:0000313" key="18">
    <source>
        <dbReference type="EMBL" id="CAF4680836.1"/>
    </source>
</evidence>
<comment type="caution">
    <text evidence="11">The sequence shown here is derived from an EMBL/GenBank/DDBJ whole genome shotgun (WGS) entry which is preliminary data.</text>
</comment>
<proteinExistence type="inferred from homology"/>
<evidence type="ECO:0000313" key="12">
    <source>
        <dbReference type="EMBL" id="CAF3432214.1"/>
    </source>
</evidence>
<dbReference type="CDD" id="cd11558">
    <property type="entry name" value="W2_eIF2B_epsilon"/>
    <property type="match status" value="1"/>
</dbReference>
<evidence type="ECO:0000256" key="5">
    <source>
        <dbReference type="ARBA" id="ARBA00044345"/>
    </source>
</evidence>
<dbReference type="SMART" id="SM00515">
    <property type="entry name" value="eIF5C"/>
    <property type="match status" value="1"/>
</dbReference>
<dbReference type="Pfam" id="PF02020">
    <property type="entry name" value="W2"/>
    <property type="match status" value="1"/>
</dbReference>
<organism evidence="11 19">
    <name type="scientific">Rotaria socialis</name>
    <dbReference type="NCBI Taxonomy" id="392032"/>
    <lineage>
        <taxon>Eukaryota</taxon>
        <taxon>Metazoa</taxon>
        <taxon>Spiralia</taxon>
        <taxon>Gnathifera</taxon>
        <taxon>Rotifera</taxon>
        <taxon>Eurotatoria</taxon>
        <taxon>Bdelloidea</taxon>
        <taxon>Philodinida</taxon>
        <taxon>Philodinidae</taxon>
        <taxon>Rotaria</taxon>
    </lineage>
</organism>
<evidence type="ECO:0000256" key="1">
    <source>
        <dbReference type="ARBA" id="ARBA00004514"/>
    </source>
</evidence>
<dbReference type="InterPro" id="IPR003307">
    <property type="entry name" value="W2_domain"/>
</dbReference>
<feature type="compositionally biased region" description="Acidic residues" evidence="7">
    <location>
        <begin position="546"/>
        <end position="561"/>
    </location>
</feature>
<evidence type="ECO:0000313" key="17">
    <source>
        <dbReference type="EMBL" id="CAF4549922.1"/>
    </source>
</evidence>
<evidence type="ECO:0000313" key="9">
    <source>
        <dbReference type="EMBL" id="CAF3068430.1"/>
    </source>
</evidence>
<dbReference type="Proteomes" id="UP000663838">
    <property type="component" value="Unassembled WGS sequence"/>
</dbReference>
<dbReference type="Proteomes" id="UP000663872">
    <property type="component" value="Unassembled WGS sequence"/>
</dbReference>
<dbReference type="EMBL" id="CAJOBO010002651">
    <property type="protein sequence ID" value="CAF4461974.1"/>
    <property type="molecule type" value="Genomic_DNA"/>
</dbReference>
<dbReference type="Proteomes" id="UP000663873">
    <property type="component" value="Unassembled WGS sequence"/>
</dbReference>
<dbReference type="EMBL" id="CAJNYU010000157">
    <property type="protein sequence ID" value="CAF3332483.1"/>
    <property type="molecule type" value="Genomic_DNA"/>
</dbReference>
<dbReference type="EMBL" id="CAJOBP010003619">
    <property type="protein sequence ID" value="CAF4412353.1"/>
    <property type="molecule type" value="Genomic_DNA"/>
</dbReference>
<dbReference type="Gene3D" id="2.160.10.10">
    <property type="entry name" value="Hexapeptide repeat proteins"/>
    <property type="match status" value="1"/>
</dbReference>
<dbReference type="GO" id="GO:0031369">
    <property type="term" value="F:translation initiation factor binding"/>
    <property type="evidence" value="ECO:0007669"/>
    <property type="project" value="InterPro"/>
</dbReference>
<dbReference type="OrthoDB" id="424572at2759"/>
<dbReference type="Proteomes" id="UP000663848">
    <property type="component" value="Unassembled WGS sequence"/>
</dbReference>
<sequence>MVKPTNINADHLAEERLTCVLVLDTFNIYTNEIVSHTSLPLCLWPVDGRPLLDYTIHTLVRSGVQEIILLTRSHSYEIHSYITNSEWSRTYPKLIKFVSCKEARSLGDCLKDLEQEHLINDKNHDFLLLHGNGTLLTNEKLDNLFTIHKENVKKDKNCIMTLVYRQLDSNYIEHPSYTDDQYSYIMRDANTHRLYDYSKEYSDIYEIPLDLLEKPNVAIETLYCSLDCHLAVCSPDVLHIFKDNFDFFTMHDFVKGVLRDEVANQTIYSYLYEKGYFLPVHNLRLYMKATFDILRRWLYPLVPETIGAKHSQTPSIVANPSSPPLKLNDSYLSIYNQWYRITYDRHNIYKQGDIQLDRLSNIQQDVFIGYKSQILSGVCLRSSVIGQNCTIGKNTKIENSIIWNHVQIGENCLIKNSIICDNVLIRNNVQIDQQCILCKNVIIGTNVHLNERMTIIASNSVTSASVVDEIEIDDDIPMPSKNVKRSSSKQRSSSTRLSEKSFSEKSVSSSMEETVTSNSDLVGADGLGRELIFASTYDDQTKAFELTDDDDDDDDEDDDNDKNELNAFNAWGYRIKPIENKDILHDDDGDAIKSKQYCQSMSKRTTDQSIDSQTGDETSENDDDNKDSSSDDNSSDEGNEINEFQQEIIRTLERAYIQKLNIENIIVELNMLKPTYAVSPTEFDQSIVHAVFLLPLERKIANPEKTTYWNTLKLTLDQISQFIIKNYMKITNESEQVLLLNELDLICLKYIQPIGERILNILNYLYENDVISEQWILLWYKNKQEKIKTNQLEVKPEEKVYYDKLQQFVEWLQNAESEDDDDED</sequence>
<comment type="subcellular location">
    <subcellularLocation>
        <location evidence="1">Cytoplasm</location>
        <location evidence="1">Cytosol</location>
    </subcellularLocation>
</comment>
<dbReference type="Proteomes" id="UP000663851">
    <property type="component" value="Unassembled WGS sequence"/>
</dbReference>
<dbReference type="Proteomes" id="UP000663869">
    <property type="component" value="Unassembled WGS sequence"/>
</dbReference>
<dbReference type="EMBL" id="CAJOBQ010001802">
    <property type="protein sequence ID" value="CAF4516986.1"/>
    <property type="molecule type" value="Genomic_DNA"/>
</dbReference>
<dbReference type="EMBL" id="CAJNYV010002432">
    <property type="protein sequence ID" value="CAF3477561.1"/>
    <property type="molecule type" value="Genomic_DNA"/>
</dbReference>
<evidence type="ECO:0000256" key="2">
    <source>
        <dbReference type="ARBA" id="ARBA00007878"/>
    </source>
</evidence>
<evidence type="ECO:0000313" key="13">
    <source>
        <dbReference type="EMBL" id="CAF3477561.1"/>
    </source>
</evidence>
<dbReference type="InterPro" id="IPR056764">
    <property type="entry name" value="LbH_EIF2B3/5"/>
</dbReference>
<dbReference type="Proteomes" id="UP000663833">
    <property type="component" value="Unassembled WGS sequence"/>
</dbReference>
<evidence type="ECO:0000313" key="16">
    <source>
        <dbReference type="EMBL" id="CAF4516986.1"/>
    </source>
</evidence>
<accession>A0A817UQ05</accession>
<dbReference type="EMBL" id="CAJNYD010000065">
    <property type="protein sequence ID" value="CAF3205301.1"/>
    <property type="molecule type" value="Genomic_DNA"/>
</dbReference>
<evidence type="ECO:0000256" key="6">
    <source>
        <dbReference type="ARBA" id="ARBA00046432"/>
    </source>
</evidence>
<evidence type="ECO:0000256" key="3">
    <source>
        <dbReference type="ARBA" id="ARBA00022490"/>
    </source>
</evidence>
<dbReference type="PANTHER" id="PTHR45887">
    <property type="entry name" value="TRANSLATION INITIATION FACTOR EIF-2B SUBUNIT EPSILON"/>
    <property type="match status" value="1"/>
</dbReference>
<dbReference type="Gene3D" id="1.25.40.180">
    <property type="match status" value="1"/>
</dbReference>
<dbReference type="Proteomes" id="UP000663865">
    <property type="component" value="Unassembled WGS sequence"/>
</dbReference>
<evidence type="ECO:0000313" key="14">
    <source>
        <dbReference type="EMBL" id="CAF4412353.1"/>
    </source>
</evidence>
<keyword evidence="20" id="KW-1185">Reference proteome</keyword>
<evidence type="ECO:0000313" key="15">
    <source>
        <dbReference type="EMBL" id="CAF4461974.1"/>
    </source>
</evidence>
<evidence type="ECO:0000313" key="10">
    <source>
        <dbReference type="EMBL" id="CAF3205301.1"/>
    </source>
</evidence>
<name>A0A817UQ05_9BILA</name>
<feature type="compositionally biased region" description="Low complexity" evidence="7">
    <location>
        <begin position="504"/>
        <end position="519"/>
    </location>
</feature>
<feature type="region of interest" description="Disordered" evidence="7">
    <location>
        <begin position="599"/>
        <end position="640"/>
    </location>
</feature>
<dbReference type="GO" id="GO:0003743">
    <property type="term" value="F:translation initiation factor activity"/>
    <property type="evidence" value="ECO:0007669"/>
    <property type="project" value="TreeGrafter"/>
</dbReference>
<dbReference type="EMBL" id="CAJNXB010000570">
    <property type="protein sequence ID" value="CAF3068430.1"/>
    <property type="molecule type" value="Genomic_DNA"/>
</dbReference>
<dbReference type="AlphaFoldDB" id="A0A817UQ05"/>
<dbReference type="EMBL" id="CAJOBS010000315">
    <property type="protein sequence ID" value="CAF4549922.1"/>
    <property type="molecule type" value="Genomic_DNA"/>
</dbReference>
<protein>
    <recommendedName>
        <fullName evidence="4">Translation initiation factor eIF2B subunit epsilon</fullName>
    </recommendedName>
    <alternativeName>
        <fullName evidence="5">eIF2B GDP-GTP exchange factor subunit epsilon</fullName>
    </alternativeName>
</protein>
<dbReference type="Pfam" id="PF25084">
    <property type="entry name" value="LbH_EIF2B"/>
    <property type="match status" value="1"/>
</dbReference>